<gene>
    <name evidence="1" type="ORF">ENKO_14030</name>
</gene>
<dbReference type="AlphaFoldDB" id="A0AA86MB71"/>
<dbReference type="EMBL" id="AP024590">
    <property type="protein sequence ID" value="BCU54809.1"/>
    <property type="molecule type" value="Genomic_DNA"/>
</dbReference>
<organism evidence="1 2">
    <name type="scientific">Enterobacter kobei</name>
    <dbReference type="NCBI Taxonomy" id="208224"/>
    <lineage>
        <taxon>Bacteria</taxon>
        <taxon>Pseudomonadati</taxon>
        <taxon>Pseudomonadota</taxon>
        <taxon>Gammaproteobacteria</taxon>
        <taxon>Enterobacterales</taxon>
        <taxon>Enterobacteriaceae</taxon>
        <taxon>Enterobacter</taxon>
        <taxon>Enterobacter cloacae complex</taxon>
    </lineage>
</organism>
<dbReference type="RefSeq" id="WP_088219225.1">
    <property type="nucleotide sequence ID" value="NZ_AP024590.1"/>
</dbReference>
<proteinExistence type="predicted"/>
<evidence type="ECO:0000313" key="1">
    <source>
        <dbReference type="EMBL" id="BCU54809.1"/>
    </source>
</evidence>
<name>A0AA86MB71_9ENTR</name>
<evidence type="ECO:0000313" key="2">
    <source>
        <dbReference type="Proteomes" id="UP000682928"/>
    </source>
</evidence>
<dbReference type="Proteomes" id="UP000682928">
    <property type="component" value="Chromosome"/>
</dbReference>
<sequence>MKSLLADEVTARTARESLLLGLEATGNMMGWIDPQQPAEIAAENMRRLGQMIETLCVVISDLNVAIENPRSGEVTKL</sequence>
<accession>A0AA86MB71</accession>
<protein>
    <submittedName>
        <fullName evidence="1">Uncharacterized protein</fullName>
    </submittedName>
</protein>
<reference evidence="1" key="1">
    <citation type="submission" date="2021-04" db="EMBL/GenBank/DDBJ databases">
        <title>Difference and commonality of drug resistance evolution in various bacteria. and drug sensitivity profiles.</title>
        <authorList>
            <person name="Maeda T."/>
            <person name="Shibai A."/>
            <person name="Kawada K."/>
            <person name="Kotani H."/>
            <person name="Tarusawa Y."/>
            <person name="Tanabe K."/>
            <person name="Furusawa C."/>
        </authorList>
    </citation>
    <scope>NUCLEOTIDE SEQUENCE</scope>
    <source>
        <strain evidence="1">JCM 8580</strain>
    </source>
</reference>